<keyword evidence="3" id="KW-1185">Reference proteome</keyword>
<evidence type="ECO:0000313" key="3">
    <source>
        <dbReference type="Proteomes" id="UP001305414"/>
    </source>
</evidence>
<name>A0AAN7URJ3_9PEZI</name>
<feature type="compositionally biased region" description="Polar residues" evidence="1">
    <location>
        <begin position="30"/>
        <end position="49"/>
    </location>
</feature>
<dbReference type="AlphaFoldDB" id="A0AAN7URJ3"/>
<comment type="caution">
    <text evidence="2">The sequence shown here is derived from an EMBL/GenBank/DDBJ whole genome shotgun (WGS) entry which is preliminary data.</text>
</comment>
<proteinExistence type="predicted"/>
<organism evidence="2 3">
    <name type="scientific">Xylaria bambusicola</name>
    <dbReference type="NCBI Taxonomy" id="326684"/>
    <lineage>
        <taxon>Eukaryota</taxon>
        <taxon>Fungi</taxon>
        <taxon>Dikarya</taxon>
        <taxon>Ascomycota</taxon>
        <taxon>Pezizomycotina</taxon>
        <taxon>Sordariomycetes</taxon>
        <taxon>Xylariomycetidae</taxon>
        <taxon>Xylariales</taxon>
        <taxon>Xylariaceae</taxon>
        <taxon>Xylaria</taxon>
    </lineage>
</organism>
<dbReference type="Proteomes" id="UP001305414">
    <property type="component" value="Unassembled WGS sequence"/>
</dbReference>
<accession>A0AAN7URJ3</accession>
<feature type="region of interest" description="Disordered" evidence="1">
    <location>
        <begin position="1"/>
        <end position="49"/>
    </location>
</feature>
<sequence length="115" mass="13128">MVAENTLPFRPSGNHSKATPTDAGDDLTRTAGSNTNDVAGSEVSVNTAEATIRETREARLAHLRKDTADIYQRWDKAKIDFFSHWGRELTTLFNRWQKDMPPDQAQRLRWEITIL</sequence>
<reference evidence="2 3" key="1">
    <citation type="submission" date="2023-10" db="EMBL/GenBank/DDBJ databases">
        <title>Draft genome sequence of Xylaria bambusicola isolate GMP-LS, the root and basal stem rot pathogen of sugarcane in Indonesia.</title>
        <authorList>
            <person name="Selvaraj P."/>
            <person name="Muralishankar V."/>
            <person name="Muruganantham S."/>
            <person name="Sp S."/>
            <person name="Haryani S."/>
            <person name="Lau K.J.X."/>
            <person name="Naqvi N.I."/>
        </authorList>
    </citation>
    <scope>NUCLEOTIDE SEQUENCE [LARGE SCALE GENOMIC DNA]</scope>
    <source>
        <strain evidence="2">GMP-LS</strain>
    </source>
</reference>
<gene>
    <name evidence="2" type="ORF">RRF57_009836</name>
</gene>
<protein>
    <submittedName>
        <fullName evidence="2">Uncharacterized protein</fullName>
    </submittedName>
</protein>
<evidence type="ECO:0000313" key="2">
    <source>
        <dbReference type="EMBL" id="KAK5634122.1"/>
    </source>
</evidence>
<dbReference type="EMBL" id="JAWHQM010000038">
    <property type="protein sequence ID" value="KAK5634122.1"/>
    <property type="molecule type" value="Genomic_DNA"/>
</dbReference>
<evidence type="ECO:0000256" key="1">
    <source>
        <dbReference type="SAM" id="MobiDB-lite"/>
    </source>
</evidence>